<accession>A0A3B0V3L3</accession>
<sequence length="195" mass="21947">MLFLNIGCLSIDADALTQTETATPPSSTQWTNVYLIFNQEEDNFVNLESLADNILVVTTIEQAVEAFSASPPPRILYLHPNVLEEIDSEWLRELYRNGIIIAAINTLASQLGQKLGIHTDINDLKMEYLTGDRIIVSAFQRLYDPKQGTQANRITTDYFENFDHASQAFNLMAEMIENPFSSFSPLPTTTPNKID</sequence>
<organism evidence="1">
    <name type="scientific">hydrothermal vent metagenome</name>
    <dbReference type="NCBI Taxonomy" id="652676"/>
    <lineage>
        <taxon>unclassified sequences</taxon>
        <taxon>metagenomes</taxon>
        <taxon>ecological metagenomes</taxon>
    </lineage>
</organism>
<proteinExistence type="predicted"/>
<reference evidence="1" key="1">
    <citation type="submission" date="2018-06" db="EMBL/GenBank/DDBJ databases">
        <authorList>
            <person name="Zhirakovskaya E."/>
        </authorList>
    </citation>
    <scope>NUCLEOTIDE SEQUENCE</scope>
</reference>
<evidence type="ECO:0000313" key="1">
    <source>
        <dbReference type="EMBL" id="VAW33342.1"/>
    </source>
</evidence>
<name>A0A3B0V3L3_9ZZZZ</name>
<dbReference type="AlphaFoldDB" id="A0A3B0V3L3"/>
<protein>
    <submittedName>
        <fullName evidence="1">Uncharacterized protein</fullName>
    </submittedName>
</protein>
<dbReference type="EMBL" id="UOEU01000442">
    <property type="protein sequence ID" value="VAW33342.1"/>
    <property type="molecule type" value="Genomic_DNA"/>
</dbReference>
<gene>
    <name evidence="1" type="ORF">MNBD_CHLOROFLEXI01-5380</name>
</gene>